<dbReference type="RefSeq" id="WP_232284049.1">
    <property type="nucleotide sequence ID" value="NZ_CACRUW010000035.1"/>
</dbReference>
<dbReference type="EMBL" id="JAQMPJ010000018">
    <property type="protein sequence ID" value="MDB9006620.1"/>
    <property type="molecule type" value="Genomic_DNA"/>
</dbReference>
<evidence type="ECO:0000313" key="2">
    <source>
        <dbReference type="EMBL" id="VYU76178.1"/>
    </source>
</evidence>
<dbReference type="EMBL" id="CACRUW010000035">
    <property type="protein sequence ID" value="VYU76178.1"/>
    <property type="molecule type" value="Genomic_DNA"/>
</dbReference>
<dbReference type="SUPFAM" id="SSF102114">
    <property type="entry name" value="Radical SAM enzymes"/>
    <property type="match status" value="1"/>
</dbReference>
<dbReference type="Proteomes" id="UP001210126">
    <property type="component" value="Unassembled WGS sequence"/>
</dbReference>
<reference evidence="2" key="1">
    <citation type="submission" date="2019-11" db="EMBL/GenBank/DDBJ databases">
        <authorList>
            <person name="Feng L."/>
        </authorList>
    </citation>
    <scope>NUCLEOTIDE SEQUENCE</scope>
    <source>
        <strain evidence="2">PdistasonisLFYP31</strain>
    </source>
</reference>
<name>A0A6N3HI55_PARDI</name>
<reference evidence="1" key="2">
    <citation type="submission" date="2023-01" db="EMBL/GenBank/DDBJ databases">
        <title>Human gut microbiome strain richness.</title>
        <authorList>
            <person name="Chen-Liaw A."/>
        </authorList>
    </citation>
    <scope>NUCLEOTIDE SEQUENCE</scope>
    <source>
        <strain evidence="1">RTP21484st1_E5_RTP21484_190118</strain>
    </source>
</reference>
<organism evidence="2">
    <name type="scientific">Parabacteroides distasonis</name>
    <dbReference type="NCBI Taxonomy" id="823"/>
    <lineage>
        <taxon>Bacteria</taxon>
        <taxon>Pseudomonadati</taxon>
        <taxon>Bacteroidota</taxon>
        <taxon>Bacteroidia</taxon>
        <taxon>Bacteroidales</taxon>
        <taxon>Tannerellaceae</taxon>
        <taxon>Parabacteroides</taxon>
    </lineage>
</organism>
<proteinExistence type="predicted"/>
<evidence type="ECO:0000313" key="1">
    <source>
        <dbReference type="EMBL" id="MDB9006620.1"/>
    </source>
</evidence>
<dbReference type="InterPro" id="IPR058240">
    <property type="entry name" value="rSAM_sf"/>
</dbReference>
<evidence type="ECO:0008006" key="3">
    <source>
        <dbReference type="Google" id="ProtNLM"/>
    </source>
</evidence>
<protein>
    <recommendedName>
        <fullName evidence="3">Radical SAM protein</fullName>
    </recommendedName>
</protein>
<accession>A0A6N3HI55</accession>
<dbReference type="Gene3D" id="3.20.20.70">
    <property type="entry name" value="Aldolase class I"/>
    <property type="match status" value="1"/>
</dbReference>
<sequence length="192" mass="22828">MKSIIHSTENNNFYLYDTQRILSMLIHPELKKIHEKSTDINIDAYYLKKYSYLVNHGFFGEAKPFEFKANISENSIKENITQTKVIVFEITDYCNLKCKYCSLGDLYNFSKKESKNINIKYALNFLRYIFNVKHKKTKLTISFFGGRTTCQFSCYTTNNRRSETFKQKQKIGLNVQYDNKCHLNTQIYRLYS</sequence>
<gene>
    <name evidence="2" type="ORF">PDLFYP31_03986</name>
    <name evidence="1" type="ORF">PN599_16625</name>
</gene>
<dbReference type="AlphaFoldDB" id="A0A6N3HI55"/>
<dbReference type="InterPro" id="IPR013785">
    <property type="entry name" value="Aldolase_TIM"/>
</dbReference>